<evidence type="ECO:0000313" key="1">
    <source>
        <dbReference type="EMBL" id="OOP54940.1"/>
    </source>
</evidence>
<dbReference type="STRING" id="1004156.AYP45_17565"/>
<evidence type="ECO:0000313" key="2">
    <source>
        <dbReference type="Proteomes" id="UP000189681"/>
    </source>
</evidence>
<gene>
    <name evidence="1" type="ORF">AYP45_17565</name>
</gene>
<sequence length="69" mass="7809">MTVARVREAKGLAEVMFFESARIYRLLHHNPAYEVALKKLQAAVASGMPVRVRLTRPHGDEIERITPIP</sequence>
<organism evidence="1 2">
    <name type="scientific">Candidatus Brocadia carolinensis</name>
    <dbReference type="NCBI Taxonomy" id="1004156"/>
    <lineage>
        <taxon>Bacteria</taxon>
        <taxon>Pseudomonadati</taxon>
        <taxon>Planctomycetota</taxon>
        <taxon>Candidatus Brocadiia</taxon>
        <taxon>Candidatus Brocadiales</taxon>
        <taxon>Candidatus Brocadiaceae</taxon>
        <taxon>Candidatus Brocadia</taxon>
    </lineage>
</organism>
<accession>A0A1V4AP93</accession>
<protein>
    <submittedName>
        <fullName evidence="1">Uncharacterized protein</fullName>
    </submittedName>
</protein>
<dbReference type="AlphaFoldDB" id="A0A1V4AP93"/>
<comment type="caution">
    <text evidence="1">The sequence shown here is derived from an EMBL/GenBank/DDBJ whole genome shotgun (WGS) entry which is preliminary data.</text>
</comment>
<proteinExistence type="predicted"/>
<dbReference type="EMBL" id="AYTS01000195">
    <property type="protein sequence ID" value="OOP54940.1"/>
    <property type="molecule type" value="Genomic_DNA"/>
</dbReference>
<reference evidence="1 2" key="1">
    <citation type="journal article" date="2017" name="Water Res.">
        <title>Discovery and metagenomic analysis of an anammox bacterial enrichment related to Candidatus "Brocadia caroliniensis" in a full-scale glycerol-fed nitritation-denitritation separate centrate treatment process.</title>
        <authorList>
            <person name="Park H."/>
            <person name="Brotto A.C."/>
            <person name="van Loosdrecht M.C."/>
            <person name="Chandran K."/>
        </authorList>
    </citation>
    <scope>NUCLEOTIDE SEQUENCE [LARGE SCALE GENOMIC DNA]</scope>
    <source>
        <strain evidence="1">26THWARD</strain>
    </source>
</reference>
<dbReference type="Proteomes" id="UP000189681">
    <property type="component" value="Unassembled WGS sequence"/>
</dbReference>
<name>A0A1V4AP93_9BACT</name>